<dbReference type="InterPro" id="IPR001647">
    <property type="entry name" value="HTH_TetR"/>
</dbReference>
<dbReference type="Pfam" id="PF00440">
    <property type="entry name" value="TetR_N"/>
    <property type="match status" value="1"/>
</dbReference>
<dbReference type="PANTHER" id="PTHR30055">
    <property type="entry name" value="HTH-TYPE TRANSCRIPTIONAL REGULATOR RUTR"/>
    <property type="match status" value="1"/>
</dbReference>
<dbReference type="SUPFAM" id="SSF46689">
    <property type="entry name" value="Homeodomain-like"/>
    <property type="match status" value="1"/>
</dbReference>
<evidence type="ECO:0000256" key="1">
    <source>
        <dbReference type="ARBA" id="ARBA00023125"/>
    </source>
</evidence>
<sequence>MSISNEEERAVVKTSPKPRTKIARRSQAERSSEMQQRVCEATIETLCEIGFDRLSLATVAERAGISRGAITHHFKTKTDILVGAFEYSIGRFKAERARFVAEYKNPTAEDFIRFVWRQNFSQPNYIASIDLMLAARADAELQRRIKDLFREWLGVRDVLNQEIFGEEIGGIPRHRYVELIYSAMRGIAVISSIDPDGRNNDLLIEDLIKITKAISAK</sequence>
<dbReference type="PANTHER" id="PTHR30055:SF226">
    <property type="entry name" value="HTH-TYPE TRANSCRIPTIONAL REGULATOR PKSA"/>
    <property type="match status" value="1"/>
</dbReference>
<dbReference type="PROSITE" id="PS50977">
    <property type="entry name" value="HTH_TETR_2"/>
    <property type="match status" value="1"/>
</dbReference>
<feature type="compositionally biased region" description="Basic and acidic residues" evidence="3">
    <location>
        <begin position="1"/>
        <end position="11"/>
    </location>
</feature>
<evidence type="ECO:0000256" key="2">
    <source>
        <dbReference type="PROSITE-ProRule" id="PRU00335"/>
    </source>
</evidence>
<dbReference type="Gene3D" id="1.10.357.10">
    <property type="entry name" value="Tetracycline Repressor, domain 2"/>
    <property type="match status" value="1"/>
</dbReference>
<dbReference type="PATRIC" id="fig|380.5.peg.2691"/>
<dbReference type="KEGG" id="sfh:SFHH103_02529"/>
<dbReference type="InterPro" id="IPR023772">
    <property type="entry name" value="DNA-bd_HTH_TetR-type_CS"/>
</dbReference>
<evidence type="ECO:0000313" key="6">
    <source>
        <dbReference type="Proteomes" id="UP000007735"/>
    </source>
</evidence>
<feature type="DNA-binding region" description="H-T-H motif" evidence="2">
    <location>
        <begin position="55"/>
        <end position="74"/>
    </location>
</feature>
<evidence type="ECO:0000313" key="5">
    <source>
        <dbReference type="EMBL" id="CCE97024.1"/>
    </source>
</evidence>
<reference evidence="5 6" key="1">
    <citation type="journal article" date="2012" name="J. Bacteriol.">
        <title>Genome sequence of the soybean symbiont Sinorhizobium fredii HH103.</title>
        <authorList>
            <person name="Weidner S."/>
            <person name="Becker A."/>
            <person name="Bonilla I."/>
            <person name="Jaenicke S."/>
            <person name="Lloret J."/>
            <person name="Margaret I."/>
            <person name="Puhler A."/>
            <person name="Ruiz-Sainz J.E."/>
            <person name="Schneiker-Bekel S."/>
            <person name="Szczepanowski R."/>
            <person name="Vinardell J.M."/>
            <person name="Zehner S."/>
            <person name="Gottfert M."/>
        </authorList>
    </citation>
    <scope>NUCLEOTIDE SEQUENCE [LARGE SCALE GENOMIC DNA]</scope>
    <source>
        <strain evidence="5 6">HH103</strain>
    </source>
</reference>
<dbReference type="GO" id="GO:0000976">
    <property type="term" value="F:transcription cis-regulatory region binding"/>
    <property type="evidence" value="ECO:0007669"/>
    <property type="project" value="TreeGrafter"/>
</dbReference>
<dbReference type="InterPro" id="IPR050109">
    <property type="entry name" value="HTH-type_TetR-like_transc_reg"/>
</dbReference>
<dbReference type="Proteomes" id="UP000007735">
    <property type="component" value="Chromosome"/>
</dbReference>
<proteinExistence type="predicted"/>
<dbReference type="AlphaFoldDB" id="G9AAC0"/>
<dbReference type="InterPro" id="IPR009057">
    <property type="entry name" value="Homeodomain-like_sf"/>
</dbReference>
<evidence type="ECO:0000256" key="3">
    <source>
        <dbReference type="SAM" id="MobiDB-lite"/>
    </source>
</evidence>
<name>G9AAC0_SINF1</name>
<keyword evidence="1 2" id="KW-0238">DNA-binding</keyword>
<protein>
    <submittedName>
        <fullName evidence="5">HTH-type transcriptional regulator TetR family</fullName>
    </submittedName>
</protein>
<dbReference type="PRINTS" id="PR00455">
    <property type="entry name" value="HTHTETR"/>
</dbReference>
<dbReference type="EMBL" id="HE616890">
    <property type="protein sequence ID" value="CCE97024.1"/>
    <property type="molecule type" value="Genomic_DNA"/>
</dbReference>
<dbReference type="GO" id="GO:0003700">
    <property type="term" value="F:DNA-binding transcription factor activity"/>
    <property type="evidence" value="ECO:0007669"/>
    <property type="project" value="TreeGrafter"/>
</dbReference>
<feature type="domain" description="HTH tetR-type" evidence="4">
    <location>
        <begin position="32"/>
        <end position="92"/>
    </location>
</feature>
<dbReference type="RefSeq" id="WP_014329457.1">
    <property type="nucleotide sequence ID" value="NC_016812.1"/>
</dbReference>
<feature type="region of interest" description="Disordered" evidence="3">
    <location>
        <begin position="1"/>
        <end position="34"/>
    </location>
</feature>
<dbReference type="PROSITE" id="PS01081">
    <property type="entry name" value="HTH_TETR_1"/>
    <property type="match status" value="1"/>
</dbReference>
<gene>
    <name evidence="5" type="ordered locus">SFHH103_02529</name>
</gene>
<dbReference type="HOGENOM" id="CLU_069356_18_2_5"/>
<organism evidence="5 6">
    <name type="scientific">Sinorhizobium fredii (strain HH103)</name>
    <dbReference type="NCBI Taxonomy" id="1117943"/>
    <lineage>
        <taxon>Bacteria</taxon>
        <taxon>Pseudomonadati</taxon>
        <taxon>Pseudomonadota</taxon>
        <taxon>Alphaproteobacteria</taxon>
        <taxon>Hyphomicrobiales</taxon>
        <taxon>Rhizobiaceae</taxon>
        <taxon>Sinorhizobium/Ensifer group</taxon>
        <taxon>Sinorhizobium</taxon>
    </lineage>
</organism>
<evidence type="ECO:0000259" key="4">
    <source>
        <dbReference type="PROSITE" id="PS50977"/>
    </source>
</evidence>
<dbReference type="eggNOG" id="COG1309">
    <property type="taxonomic scope" value="Bacteria"/>
</dbReference>
<accession>G9AAC0</accession>